<feature type="region of interest" description="Disordered" evidence="6">
    <location>
        <begin position="890"/>
        <end position="912"/>
    </location>
</feature>
<dbReference type="InterPro" id="IPR005372">
    <property type="entry name" value="UPF0182"/>
</dbReference>
<keyword evidence="2 5" id="KW-0812">Transmembrane</keyword>
<feature type="region of interest" description="Disordered" evidence="6">
    <location>
        <begin position="75"/>
        <end position="112"/>
    </location>
</feature>
<feature type="region of interest" description="Disordered" evidence="6">
    <location>
        <begin position="995"/>
        <end position="1021"/>
    </location>
</feature>
<comment type="similarity">
    <text evidence="5">Belongs to the UPF0182 family.</text>
</comment>
<evidence type="ECO:0000313" key="7">
    <source>
        <dbReference type="EMBL" id="TPG15991.1"/>
    </source>
</evidence>
<feature type="compositionally biased region" description="Low complexity" evidence="6">
    <location>
        <begin position="1072"/>
        <end position="1097"/>
    </location>
</feature>
<accession>A0A502CW72</accession>
<evidence type="ECO:0000256" key="3">
    <source>
        <dbReference type="ARBA" id="ARBA00022989"/>
    </source>
</evidence>
<organism evidence="7 8">
    <name type="scientific">Pedococcus bigeumensis</name>
    <dbReference type="NCBI Taxonomy" id="433644"/>
    <lineage>
        <taxon>Bacteria</taxon>
        <taxon>Bacillati</taxon>
        <taxon>Actinomycetota</taxon>
        <taxon>Actinomycetes</taxon>
        <taxon>Micrococcales</taxon>
        <taxon>Intrasporangiaceae</taxon>
        <taxon>Pedococcus</taxon>
    </lineage>
</organism>
<dbReference type="AlphaFoldDB" id="A0A502CW72"/>
<keyword evidence="3 5" id="KW-1133">Transmembrane helix</keyword>
<sequence>MDSGSATGWEFWLTRPWCRIPRGARKRGIPRACTGGAKTCPRGAWEPLGWSVSWTHYSRRPPRAVARQIGRGVSSSEWFGQGEPGAEGTRPEGTPRGAGSGAGGRRPPTLSFGRRRGPLVPTIVVLVVLGFIVSITASLWTEVLWFDSVGFKGVFVTELVTKVVLFVVGFALTAAAVASSLVIGYRTRPIYAPVTPQQQNLDQYREAIEPLRRIAMFAIPGILGLLAGTGAAGQWKTFLLWRNRVPFGSRDAQFHLDLSFFVFTLPWIQFLLGFLTMVLVMATLAAAFTHYVYGGLQIQARAERTSRAARTHLAILVAALVLVRAATYWFDRYALATKDSTLLTGIRYTDAHAVLPAKAILAVAALMTVGLFIASIWTRSWRLPVVGVALLLITSIVVGSIYPALYQRFIVRPSEKSREQVYIDRNIKATRAAYGIANVDSESYTATTEASPGQLRNDAETIPGIRLVDPIVVSPTFKQLQSVKSYYAFPDALDVDRYTVGGKVRDTVLAVRELDLNGIPANQRNWLNDHTVYTHGFGLVAAYGNQRTADGAPVFYERNIPQAGELPKFEPRIYFGEQSPSYSIVGGANGASPREFDYPDNSVAGQKNNTFDGKGGVALSSLPRKLAYALKYRELNLLLSDAVNDSSRILDHREPLERVERVAPWLTPDGNPYPAVVDGRVQWIIDGYTTSADYPYSRLTEIDSATSDSVTARSSAVTTIGSGQVNYMRNSVKATVDAYDGSVKLYAWDNQDPLLKAWNKAFHNPVRPMSEIDSDLMSHLRYPEDLFKVQRQMLAKYHVTDAASFYGGQDFWQIPEDPAQDASVVQPPYYLTLKMPKQDEARFSITTTFKPVGDRQLLTGFLAVDADAGTTDGKRRDDYGTMRLLTLPKDSQVSGPGQVQNEIGSSNATSPDSALNLSQFLNNARQSGSSVTLGNLLTLPVGGGLLYVQPIYVRAQGDSAFPLQRATVVAFGDKLAWAYTLDGALDGLFGGNSGASAGDSGSTPTTPPTTGGGTPTTPPADSAALTKALADIQAAYDAGQKALKAGDFAAYGTAQKDLNDAIQRAVAAAPKGGSVTVTPTPSGTATATSTPTGTSTP</sequence>
<dbReference type="GO" id="GO:0005576">
    <property type="term" value="C:extracellular region"/>
    <property type="evidence" value="ECO:0007669"/>
    <property type="project" value="TreeGrafter"/>
</dbReference>
<keyword evidence="1 5" id="KW-1003">Cell membrane</keyword>
<feature type="transmembrane region" description="Helical" evidence="5">
    <location>
        <begin position="313"/>
        <end position="330"/>
    </location>
</feature>
<evidence type="ECO:0000256" key="6">
    <source>
        <dbReference type="SAM" id="MobiDB-lite"/>
    </source>
</evidence>
<feature type="transmembrane region" description="Helical" evidence="5">
    <location>
        <begin position="267"/>
        <end position="293"/>
    </location>
</feature>
<feature type="region of interest" description="Disordered" evidence="6">
    <location>
        <begin position="1068"/>
        <end position="1097"/>
    </location>
</feature>
<dbReference type="PANTHER" id="PTHR39344:SF1">
    <property type="entry name" value="UPF0182 PROTEIN SLL1060"/>
    <property type="match status" value="1"/>
</dbReference>
<feature type="transmembrane region" description="Helical" evidence="5">
    <location>
        <begin position="359"/>
        <end position="378"/>
    </location>
</feature>
<feature type="transmembrane region" description="Helical" evidence="5">
    <location>
        <begin position="160"/>
        <end position="183"/>
    </location>
</feature>
<dbReference type="OrthoDB" id="9763654at2"/>
<dbReference type="Proteomes" id="UP000317722">
    <property type="component" value="Unassembled WGS sequence"/>
</dbReference>
<reference evidence="7 8" key="1">
    <citation type="journal article" date="2019" name="Environ. Microbiol.">
        <title>Species interactions and distinct microbial communities in high Arctic permafrost affected cryosols are associated with the CH4 and CO2 gas fluxes.</title>
        <authorList>
            <person name="Altshuler I."/>
            <person name="Hamel J."/>
            <person name="Turney S."/>
            <person name="Magnuson E."/>
            <person name="Levesque R."/>
            <person name="Greer C."/>
            <person name="Whyte L.G."/>
        </authorList>
    </citation>
    <scope>NUCLEOTIDE SEQUENCE [LARGE SCALE GENOMIC DNA]</scope>
    <source>
        <strain evidence="7 8">S9.3A</strain>
    </source>
</reference>
<comment type="subcellular location">
    <subcellularLocation>
        <location evidence="5">Cell membrane</location>
        <topology evidence="5">Multi-pass membrane protein</topology>
    </subcellularLocation>
</comment>
<dbReference type="Pfam" id="PF03699">
    <property type="entry name" value="UPF0182"/>
    <property type="match status" value="1"/>
</dbReference>
<feature type="transmembrane region" description="Helical" evidence="5">
    <location>
        <begin position="214"/>
        <end position="235"/>
    </location>
</feature>
<dbReference type="EMBL" id="RCZM01000004">
    <property type="protein sequence ID" value="TPG15991.1"/>
    <property type="molecule type" value="Genomic_DNA"/>
</dbReference>
<dbReference type="GO" id="GO:0005886">
    <property type="term" value="C:plasma membrane"/>
    <property type="evidence" value="ECO:0007669"/>
    <property type="project" value="UniProtKB-SubCell"/>
</dbReference>
<protein>
    <recommendedName>
        <fullName evidence="5">UPF0182 protein EAH86_12155</fullName>
    </recommendedName>
</protein>
<feature type="transmembrane region" description="Helical" evidence="5">
    <location>
        <begin position="119"/>
        <end position="140"/>
    </location>
</feature>
<proteinExistence type="inferred from homology"/>
<gene>
    <name evidence="7" type="ORF">EAH86_12155</name>
</gene>
<evidence type="ECO:0000313" key="8">
    <source>
        <dbReference type="Proteomes" id="UP000317722"/>
    </source>
</evidence>
<evidence type="ECO:0000256" key="5">
    <source>
        <dbReference type="HAMAP-Rule" id="MF_01600"/>
    </source>
</evidence>
<feature type="compositionally biased region" description="Low complexity" evidence="6">
    <location>
        <begin position="995"/>
        <end position="1004"/>
    </location>
</feature>
<comment type="caution">
    <text evidence="7">The sequence shown here is derived from an EMBL/GenBank/DDBJ whole genome shotgun (WGS) entry which is preliminary data.</text>
</comment>
<evidence type="ECO:0000256" key="2">
    <source>
        <dbReference type="ARBA" id="ARBA00022692"/>
    </source>
</evidence>
<dbReference type="HAMAP" id="MF_01600">
    <property type="entry name" value="UPF0182"/>
    <property type="match status" value="1"/>
</dbReference>
<evidence type="ECO:0000256" key="1">
    <source>
        <dbReference type="ARBA" id="ARBA00022475"/>
    </source>
</evidence>
<keyword evidence="8" id="KW-1185">Reference proteome</keyword>
<keyword evidence="4 5" id="KW-0472">Membrane</keyword>
<feature type="transmembrane region" description="Helical" evidence="5">
    <location>
        <begin position="385"/>
        <end position="406"/>
    </location>
</feature>
<dbReference type="PANTHER" id="PTHR39344">
    <property type="entry name" value="UPF0182 PROTEIN SLL1060"/>
    <property type="match status" value="1"/>
</dbReference>
<name>A0A502CW72_9MICO</name>
<evidence type="ECO:0000256" key="4">
    <source>
        <dbReference type="ARBA" id="ARBA00023136"/>
    </source>
</evidence>